<reference evidence="18" key="2">
    <citation type="submission" date="2025-09" db="UniProtKB">
        <authorList>
            <consortium name="Ensembl"/>
        </authorList>
    </citation>
    <scope>IDENTIFICATION</scope>
</reference>
<dbReference type="GO" id="GO:0060170">
    <property type="term" value="C:ciliary membrane"/>
    <property type="evidence" value="ECO:0007669"/>
    <property type="project" value="UniProtKB-SubCell"/>
</dbReference>
<dbReference type="Gene3D" id="1.20.1070.10">
    <property type="entry name" value="Rhodopsin 7-helix transmembrane proteins"/>
    <property type="match status" value="1"/>
</dbReference>
<evidence type="ECO:0000256" key="5">
    <source>
        <dbReference type="ARBA" id="ARBA00022989"/>
    </source>
</evidence>
<evidence type="ECO:0000256" key="11">
    <source>
        <dbReference type="ARBA" id="ARBA00023180"/>
    </source>
</evidence>
<dbReference type="InterPro" id="IPR017452">
    <property type="entry name" value="GPCR_Rhodpsn_7TM"/>
</dbReference>
<evidence type="ECO:0000256" key="15">
    <source>
        <dbReference type="SAM" id="MobiDB-lite"/>
    </source>
</evidence>
<dbReference type="PRINTS" id="PR00237">
    <property type="entry name" value="GPCRRHODOPSN"/>
</dbReference>
<feature type="transmembrane region" description="Helical" evidence="16">
    <location>
        <begin position="24"/>
        <end position="45"/>
    </location>
</feature>
<evidence type="ECO:0000256" key="14">
    <source>
        <dbReference type="RuleBase" id="RU000688"/>
    </source>
</evidence>
<evidence type="ECO:0000256" key="16">
    <source>
        <dbReference type="SAM" id="Phobius"/>
    </source>
</evidence>
<feature type="transmembrane region" description="Helical" evidence="16">
    <location>
        <begin position="257"/>
        <end position="279"/>
    </location>
</feature>
<dbReference type="Pfam" id="PF00001">
    <property type="entry name" value="7tm_1"/>
    <property type="match status" value="1"/>
</dbReference>
<dbReference type="SUPFAM" id="SSF81321">
    <property type="entry name" value="Family A G protein-coupled receptor-like"/>
    <property type="match status" value="1"/>
</dbReference>
<evidence type="ECO:0000256" key="10">
    <source>
        <dbReference type="ARBA" id="ARBA00023170"/>
    </source>
</evidence>
<dbReference type="GO" id="GO:0055037">
    <property type="term" value="C:recycling endosome"/>
    <property type="evidence" value="ECO:0007669"/>
    <property type="project" value="TreeGrafter"/>
</dbReference>
<evidence type="ECO:0000313" key="19">
    <source>
        <dbReference type="Proteomes" id="UP000265160"/>
    </source>
</evidence>
<keyword evidence="3" id="KW-1003">Cell membrane</keyword>
<keyword evidence="19" id="KW-1185">Reference proteome</keyword>
<keyword evidence="11" id="KW-0325">Glycoprotein</keyword>
<evidence type="ECO:0000256" key="13">
    <source>
        <dbReference type="ARBA" id="ARBA00023273"/>
    </source>
</evidence>
<evidence type="ECO:0000256" key="6">
    <source>
        <dbReference type="ARBA" id="ARBA00023040"/>
    </source>
</evidence>
<dbReference type="Ensembl" id="ENSMZET00005035704.1">
    <property type="protein sequence ID" value="ENSMZEP00005034492.1"/>
    <property type="gene ID" value="ENSMZEG00005025771.1"/>
</dbReference>
<dbReference type="PANTHER" id="PTHR22752:SF10">
    <property type="entry name" value="G-PROTEIN COUPLED RECEPTOR 161"/>
    <property type="match status" value="1"/>
</dbReference>
<dbReference type="STRING" id="106582.ENSMZEP00005034492"/>
<keyword evidence="12 14" id="KW-0807">Transducer</keyword>
<feature type="transmembrane region" description="Helical" evidence="16">
    <location>
        <begin position="181"/>
        <end position="203"/>
    </location>
</feature>
<evidence type="ECO:0000256" key="1">
    <source>
        <dbReference type="ARBA" id="ARBA00004272"/>
    </source>
</evidence>
<evidence type="ECO:0000256" key="3">
    <source>
        <dbReference type="ARBA" id="ARBA00022475"/>
    </source>
</evidence>
<name>A0A3P9DJX7_9CICH</name>
<keyword evidence="4 14" id="KW-0812">Transmembrane</keyword>
<accession>A0A3P9DJX7</accession>
<dbReference type="Proteomes" id="UP000265160">
    <property type="component" value="Unplaced"/>
</dbReference>
<feature type="compositionally biased region" description="Low complexity" evidence="15">
    <location>
        <begin position="235"/>
        <end position="247"/>
    </location>
</feature>
<evidence type="ECO:0000256" key="2">
    <source>
        <dbReference type="ARBA" id="ARBA00022473"/>
    </source>
</evidence>
<dbReference type="GO" id="GO:0004930">
    <property type="term" value="F:G protein-coupled receptor activity"/>
    <property type="evidence" value="ECO:0007669"/>
    <property type="project" value="UniProtKB-KW"/>
</dbReference>
<evidence type="ECO:0000256" key="8">
    <source>
        <dbReference type="ARBA" id="ARBA00023136"/>
    </source>
</evidence>
<feature type="region of interest" description="Disordered" evidence="15">
    <location>
        <begin position="227"/>
        <end position="247"/>
    </location>
</feature>
<evidence type="ECO:0000256" key="9">
    <source>
        <dbReference type="ARBA" id="ARBA00023157"/>
    </source>
</evidence>
<feature type="transmembrane region" description="Helical" evidence="16">
    <location>
        <begin position="96"/>
        <end position="115"/>
    </location>
</feature>
<proteinExistence type="inferred from homology"/>
<feature type="compositionally biased region" description="Basic and acidic residues" evidence="15">
    <location>
        <begin position="478"/>
        <end position="487"/>
    </location>
</feature>
<evidence type="ECO:0000256" key="4">
    <source>
        <dbReference type="ARBA" id="ARBA00022692"/>
    </source>
</evidence>
<keyword evidence="5 16" id="KW-1133">Transmembrane helix</keyword>
<feature type="transmembrane region" description="Helical" evidence="16">
    <location>
        <begin position="299"/>
        <end position="318"/>
    </location>
</feature>
<feature type="domain" description="G-protein coupled receptors family 1 profile" evidence="17">
    <location>
        <begin position="36"/>
        <end position="315"/>
    </location>
</feature>
<dbReference type="GeneTree" id="ENSGT00940000157829"/>
<keyword evidence="6 14" id="KW-0297">G-protein coupled receptor</keyword>
<dbReference type="PROSITE" id="PS50262">
    <property type="entry name" value="G_PROTEIN_RECEP_F1_2"/>
    <property type="match status" value="1"/>
</dbReference>
<keyword evidence="9" id="KW-1015">Disulfide bond</keyword>
<comment type="similarity">
    <text evidence="14">Belongs to the G-protein coupled receptor 1 family.</text>
</comment>
<organism evidence="18 19">
    <name type="scientific">Maylandia zebra</name>
    <name type="common">zebra mbuna</name>
    <dbReference type="NCBI Taxonomy" id="106582"/>
    <lineage>
        <taxon>Eukaryota</taxon>
        <taxon>Metazoa</taxon>
        <taxon>Chordata</taxon>
        <taxon>Craniata</taxon>
        <taxon>Vertebrata</taxon>
        <taxon>Euteleostomi</taxon>
        <taxon>Actinopterygii</taxon>
        <taxon>Neopterygii</taxon>
        <taxon>Teleostei</taxon>
        <taxon>Neoteleostei</taxon>
        <taxon>Acanthomorphata</taxon>
        <taxon>Ovalentaria</taxon>
        <taxon>Cichlomorphae</taxon>
        <taxon>Cichliformes</taxon>
        <taxon>Cichlidae</taxon>
        <taxon>African cichlids</taxon>
        <taxon>Pseudocrenilabrinae</taxon>
        <taxon>Haplochromini</taxon>
        <taxon>Maylandia</taxon>
        <taxon>Maylandia zebra complex</taxon>
    </lineage>
</organism>
<sequence>LTMNTSRNCTTVGNGEGLAALESVSIVTITLLACLGNFLIVATLYRRPYLLTPSNKFVFSLTLSNLLLSVLVLPFVAVSSAKREWMFGVVWCNFTALLYLLISSASMLTLGAIAIDRYYAVLYPMIYPMKITGNRAVVVIAYVWFHSLVGCLPPLFGWSSFEFDCFKWTCVASWHREPSYTAFWVTWCILPPFFIMLACYGVIFRVARMKARKVHCGTVVVAQDDSTGAQRNGRKNSSTSTSSNGSRRSLVYAGSQCKALVTILVVIGTFLMTWGPYVGVVGTEALWGQGSVSQWVETLVAWLSFCSAVCHPLIYGLWNKTVRKELLGMCFGDRYYRESFATRQRTSRLFSISNRITDLGMSPHLTAMLAGGGQLLAPGSSTGDTGFSFTQDSCKLHTERGNNCFISKTPSNPQVLPRACQSAQSLDMFASCLAKAIERMLSSPCLGRVSALSAGLLTARAAPRPRYLEGQRLRLESIDEGIVKDDRGEEEQDGEEKPT</sequence>
<dbReference type="PANTHER" id="PTHR22752">
    <property type="entry name" value="G PROTEIN-COUPLED RECEPTOR"/>
    <property type="match status" value="1"/>
</dbReference>
<dbReference type="AlphaFoldDB" id="A0A3P9DJX7"/>
<evidence type="ECO:0000259" key="17">
    <source>
        <dbReference type="PROSITE" id="PS50262"/>
    </source>
</evidence>
<comment type="subcellular location">
    <subcellularLocation>
        <location evidence="1">Cell projection</location>
        <location evidence="1">Cilium membrane</location>
        <topology evidence="1">Multi-pass membrane protein</topology>
    </subcellularLocation>
</comment>
<feature type="transmembrane region" description="Helical" evidence="16">
    <location>
        <begin position="136"/>
        <end position="161"/>
    </location>
</feature>
<evidence type="ECO:0000256" key="7">
    <source>
        <dbReference type="ARBA" id="ARBA00023069"/>
    </source>
</evidence>
<dbReference type="InterPro" id="IPR000276">
    <property type="entry name" value="GPCR_Rhodpsn"/>
</dbReference>
<evidence type="ECO:0000313" key="18">
    <source>
        <dbReference type="Ensembl" id="ENSMZEP00005034492.1"/>
    </source>
</evidence>
<keyword evidence="13" id="KW-0966">Cell projection</keyword>
<feature type="compositionally biased region" description="Acidic residues" evidence="15">
    <location>
        <begin position="488"/>
        <end position="499"/>
    </location>
</feature>
<feature type="region of interest" description="Disordered" evidence="15">
    <location>
        <begin position="478"/>
        <end position="499"/>
    </location>
</feature>
<feature type="transmembrane region" description="Helical" evidence="16">
    <location>
        <begin position="57"/>
        <end position="76"/>
    </location>
</feature>
<dbReference type="PROSITE" id="PS00237">
    <property type="entry name" value="G_PROTEIN_RECEP_F1_1"/>
    <property type="match status" value="1"/>
</dbReference>
<reference evidence="18" key="1">
    <citation type="submission" date="2025-08" db="UniProtKB">
        <authorList>
            <consortium name="Ensembl"/>
        </authorList>
    </citation>
    <scope>IDENTIFICATION</scope>
</reference>
<protein>
    <submittedName>
        <fullName evidence="18">G protein-coupled receptor 161</fullName>
    </submittedName>
</protein>
<keyword evidence="7" id="KW-0969">Cilium</keyword>
<evidence type="ECO:0000256" key="12">
    <source>
        <dbReference type="ARBA" id="ARBA00023224"/>
    </source>
</evidence>
<keyword evidence="2" id="KW-0217">Developmental protein</keyword>
<keyword evidence="8 16" id="KW-0472">Membrane</keyword>
<keyword evidence="10 14" id="KW-0675">Receptor</keyword>